<accession>A0ACB8J8D5</accession>
<protein>
    <submittedName>
        <fullName evidence="1">DNA-directed RNA polymerase III subunit</fullName>
    </submittedName>
</protein>
<dbReference type="Proteomes" id="UP000829398">
    <property type="component" value="Chromosome 7"/>
</dbReference>
<proteinExistence type="predicted"/>
<gene>
    <name evidence="1" type="ORF">KPL71_020543</name>
</gene>
<organism evidence="1 2">
    <name type="scientific">Citrus sinensis</name>
    <name type="common">Sweet orange</name>
    <name type="synonym">Citrus aurantium var. sinensis</name>
    <dbReference type="NCBI Taxonomy" id="2711"/>
    <lineage>
        <taxon>Eukaryota</taxon>
        <taxon>Viridiplantae</taxon>
        <taxon>Streptophyta</taxon>
        <taxon>Embryophyta</taxon>
        <taxon>Tracheophyta</taxon>
        <taxon>Spermatophyta</taxon>
        <taxon>Magnoliopsida</taxon>
        <taxon>eudicotyledons</taxon>
        <taxon>Gunneridae</taxon>
        <taxon>Pentapetalae</taxon>
        <taxon>rosids</taxon>
        <taxon>malvids</taxon>
        <taxon>Sapindales</taxon>
        <taxon>Rutaceae</taxon>
        <taxon>Aurantioideae</taxon>
        <taxon>Citrus</taxon>
    </lineage>
</organism>
<keyword evidence="1" id="KW-0804">Transcription</keyword>
<sequence length="220" mass="25309">MAYRGRGRGRGGYGGGSGFGFAKQEPFELFPEIELPDHKNVLIERNLILWNSSCGSFGFFMNLVSDSQSVDIERYSDWNKPKVSSNRGSINQFLQLHSSNFPAELVKDSREQRNPKRVRWNADAGMRKLDLFEKLEQKFQGQEDKDEKEKKEGEDEDEDDGEAAGEAEEEFSDDGDYNQNIDFDDDEDDFNMDDGNDACVFWLWKLISLYFVFVNAFDIA</sequence>
<keyword evidence="2" id="KW-1185">Reference proteome</keyword>
<comment type="caution">
    <text evidence="1">The sequence shown here is derived from an EMBL/GenBank/DDBJ whole genome shotgun (WGS) entry which is preliminary data.</text>
</comment>
<keyword evidence="1" id="KW-0240">DNA-directed RNA polymerase</keyword>
<name>A0ACB8J8D5_CITSI</name>
<evidence type="ECO:0000313" key="1">
    <source>
        <dbReference type="EMBL" id="KAH9714042.1"/>
    </source>
</evidence>
<dbReference type="EMBL" id="CM039176">
    <property type="protein sequence ID" value="KAH9714042.1"/>
    <property type="molecule type" value="Genomic_DNA"/>
</dbReference>
<reference evidence="2" key="1">
    <citation type="journal article" date="2023" name="Hortic. Res.">
        <title>A chromosome-level phased genome enabling allele-level studies in sweet orange: a case study on citrus Huanglongbing tolerance.</title>
        <authorList>
            <person name="Wu B."/>
            <person name="Yu Q."/>
            <person name="Deng Z."/>
            <person name="Duan Y."/>
            <person name="Luo F."/>
            <person name="Gmitter F. Jr."/>
        </authorList>
    </citation>
    <scope>NUCLEOTIDE SEQUENCE [LARGE SCALE GENOMIC DNA]</scope>
    <source>
        <strain evidence="2">cv. Valencia</strain>
    </source>
</reference>
<evidence type="ECO:0000313" key="2">
    <source>
        <dbReference type="Proteomes" id="UP000829398"/>
    </source>
</evidence>